<evidence type="ECO:0008006" key="4">
    <source>
        <dbReference type="Google" id="ProtNLM"/>
    </source>
</evidence>
<proteinExistence type="predicted"/>
<keyword evidence="3" id="KW-1185">Reference proteome</keyword>
<dbReference type="Proteomes" id="UP001165065">
    <property type="component" value="Unassembled WGS sequence"/>
</dbReference>
<keyword evidence="1" id="KW-0472">Membrane</keyword>
<accession>A0A9W7GKW3</accession>
<dbReference type="Pfam" id="PF12400">
    <property type="entry name" value="STIMATE"/>
    <property type="match status" value="1"/>
</dbReference>
<evidence type="ECO:0000313" key="2">
    <source>
        <dbReference type="EMBL" id="GMI46148.1"/>
    </source>
</evidence>
<dbReference type="PANTHER" id="PTHR31735">
    <property type="entry name" value="VACUOLAR MEMBRANE PROTEIN YPL162C"/>
    <property type="match status" value="1"/>
</dbReference>
<keyword evidence="1" id="KW-0812">Transmembrane</keyword>
<evidence type="ECO:0000256" key="1">
    <source>
        <dbReference type="SAM" id="Phobius"/>
    </source>
</evidence>
<organism evidence="2 3">
    <name type="scientific">Triparma columacea</name>
    <dbReference type="NCBI Taxonomy" id="722753"/>
    <lineage>
        <taxon>Eukaryota</taxon>
        <taxon>Sar</taxon>
        <taxon>Stramenopiles</taxon>
        <taxon>Ochrophyta</taxon>
        <taxon>Bolidophyceae</taxon>
        <taxon>Parmales</taxon>
        <taxon>Triparmaceae</taxon>
        <taxon>Triparma</taxon>
    </lineage>
</organism>
<dbReference type="PANTHER" id="PTHR31735:SF1">
    <property type="entry name" value="VACUOLAR MEMBRANE PROTEIN YPL162C"/>
    <property type="match status" value="1"/>
</dbReference>
<gene>
    <name evidence="2" type="ORF">TrCOL_g12513</name>
</gene>
<dbReference type="InterPro" id="IPR022127">
    <property type="entry name" value="STIMATE/YPL162C"/>
</dbReference>
<sequence length="270" mass="30056">MSSCRLIGGTFASLIQLLLFILSFSALLIKRRLENPKRSFKVWALDTCKQGVSANLIHFWNILASVLVTRGTLVGLFKGTNASHTLHPPTHPPLNGGNEAGVGVGAPPPGNPDECALYMVTFFLDTTLGVYLCMIFLSFTSRRAYSLPGYLWSSWSRPGTYTKGREGRDWLEQCLQWCLVTVLMKVVIAMIVLVGQDQLIEAGAWMLSPLKESPKEELIVVMLIGPVVMNALQFWLNDNMLKSKRKRGYVQLEEATMGQEGSFLRYPQGL</sequence>
<protein>
    <recommendedName>
        <fullName evidence="4">Store-operated calcium entry regulator STIMATE</fullName>
    </recommendedName>
</protein>
<feature type="transmembrane region" description="Helical" evidence="1">
    <location>
        <begin position="116"/>
        <end position="137"/>
    </location>
</feature>
<reference evidence="3" key="1">
    <citation type="journal article" date="2023" name="Commun. Biol.">
        <title>Genome analysis of Parmales, the sister group of diatoms, reveals the evolutionary specialization of diatoms from phago-mixotrophs to photoautotrophs.</title>
        <authorList>
            <person name="Ban H."/>
            <person name="Sato S."/>
            <person name="Yoshikawa S."/>
            <person name="Yamada K."/>
            <person name="Nakamura Y."/>
            <person name="Ichinomiya M."/>
            <person name="Sato N."/>
            <person name="Blanc-Mathieu R."/>
            <person name="Endo H."/>
            <person name="Kuwata A."/>
            <person name="Ogata H."/>
        </authorList>
    </citation>
    <scope>NUCLEOTIDE SEQUENCE [LARGE SCALE GENOMIC DNA]</scope>
</reference>
<feature type="transmembrane region" description="Helical" evidence="1">
    <location>
        <begin position="6"/>
        <end position="29"/>
    </location>
</feature>
<comment type="caution">
    <text evidence="2">The sequence shown here is derived from an EMBL/GenBank/DDBJ whole genome shotgun (WGS) entry which is preliminary data.</text>
</comment>
<evidence type="ECO:0000313" key="3">
    <source>
        <dbReference type="Proteomes" id="UP001165065"/>
    </source>
</evidence>
<feature type="transmembrane region" description="Helical" evidence="1">
    <location>
        <begin position="218"/>
        <end position="236"/>
    </location>
</feature>
<dbReference type="EMBL" id="BRYA01000284">
    <property type="protein sequence ID" value="GMI46148.1"/>
    <property type="molecule type" value="Genomic_DNA"/>
</dbReference>
<name>A0A9W7GKW3_9STRA</name>
<dbReference type="GO" id="GO:0016020">
    <property type="term" value="C:membrane"/>
    <property type="evidence" value="ECO:0007669"/>
    <property type="project" value="TreeGrafter"/>
</dbReference>
<dbReference type="AlphaFoldDB" id="A0A9W7GKW3"/>
<dbReference type="OrthoDB" id="199492at2759"/>
<feature type="transmembrane region" description="Helical" evidence="1">
    <location>
        <begin position="174"/>
        <end position="195"/>
    </location>
</feature>
<keyword evidence="1" id="KW-1133">Transmembrane helix</keyword>